<keyword evidence="1" id="KW-1133">Transmembrane helix</keyword>
<dbReference type="EMBL" id="FQUO01000014">
    <property type="protein sequence ID" value="SHF94143.1"/>
    <property type="molecule type" value="Genomic_DNA"/>
</dbReference>
<sequence length="97" mass="11174">MKLKDNLPLGLVLALLTPVLIFLLLYYFRFSYYPFGEFLQTVQRESRLVTFFGAWSLVGNIALFTLFINNRKDQTAKGIFIVTVLYGALFLLLKALM</sequence>
<name>A0A1M5FRL4_9BACT</name>
<reference evidence="2 3" key="1">
    <citation type="submission" date="2016-11" db="EMBL/GenBank/DDBJ databases">
        <authorList>
            <person name="Jaros S."/>
            <person name="Januszkiewicz K."/>
            <person name="Wedrychowicz H."/>
        </authorList>
    </citation>
    <scope>NUCLEOTIDE SEQUENCE [LARGE SCALE GENOMIC DNA]</scope>
    <source>
        <strain evidence="2 3">DSM 26897</strain>
    </source>
</reference>
<dbReference type="Proteomes" id="UP000184368">
    <property type="component" value="Unassembled WGS sequence"/>
</dbReference>
<keyword evidence="3" id="KW-1185">Reference proteome</keyword>
<feature type="transmembrane region" description="Helical" evidence="1">
    <location>
        <begin position="79"/>
        <end position="96"/>
    </location>
</feature>
<protein>
    <submittedName>
        <fullName evidence="2">Uncharacterized protein</fullName>
    </submittedName>
</protein>
<dbReference type="STRING" id="1302690.BUE76_18585"/>
<proteinExistence type="predicted"/>
<gene>
    <name evidence="2" type="ORF">SAMN05444008_114127</name>
</gene>
<feature type="transmembrane region" description="Helical" evidence="1">
    <location>
        <begin position="7"/>
        <end position="28"/>
    </location>
</feature>
<dbReference type="RefSeq" id="WP_073045769.1">
    <property type="nucleotide sequence ID" value="NZ_FQUO01000014.1"/>
</dbReference>
<organism evidence="2 3">
    <name type="scientific">Cnuella takakiae</name>
    <dbReference type="NCBI Taxonomy" id="1302690"/>
    <lineage>
        <taxon>Bacteria</taxon>
        <taxon>Pseudomonadati</taxon>
        <taxon>Bacteroidota</taxon>
        <taxon>Chitinophagia</taxon>
        <taxon>Chitinophagales</taxon>
        <taxon>Chitinophagaceae</taxon>
        <taxon>Cnuella</taxon>
    </lineage>
</organism>
<dbReference type="OrthoDB" id="678023at2"/>
<evidence type="ECO:0000313" key="3">
    <source>
        <dbReference type="Proteomes" id="UP000184368"/>
    </source>
</evidence>
<evidence type="ECO:0000256" key="1">
    <source>
        <dbReference type="SAM" id="Phobius"/>
    </source>
</evidence>
<keyword evidence="1" id="KW-0472">Membrane</keyword>
<keyword evidence="1" id="KW-0812">Transmembrane</keyword>
<dbReference type="AlphaFoldDB" id="A0A1M5FRL4"/>
<feature type="transmembrane region" description="Helical" evidence="1">
    <location>
        <begin position="48"/>
        <end position="67"/>
    </location>
</feature>
<accession>A0A1M5FRL4</accession>
<evidence type="ECO:0000313" key="2">
    <source>
        <dbReference type="EMBL" id="SHF94143.1"/>
    </source>
</evidence>